<feature type="non-terminal residue" evidence="2">
    <location>
        <position position="108"/>
    </location>
</feature>
<gene>
    <name evidence="2" type="ORF">GNI_117270</name>
</gene>
<feature type="region of interest" description="Disordered" evidence="1">
    <location>
        <begin position="1"/>
        <end position="108"/>
    </location>
</feature>
<name>A0A023B2P0_GRENI</name>
<evidence type="ECO:0000313" key="2">
    <source>
        <dbReference type="EMBL" id="EZG55140.1"/>
    </source>
</evidence>
<feature type="compositionally biased region" description="Acidic residues" evidence="1">
    <location>
        <begin position="86"/>
        <end position="108"/>
    </location>
</feature>
<evidence type="ECO:0000256" key="1">
    <source>
        <dbReference type="SAM" id="MobiDB-lite"/>
    </source>
</evidence>
<organism evidence="2 3">
    <name type="scientific">Gregarina niphandrodes</name>
    <name type="common">Septate eugregarine</name>
    <dbReference type="NCBI Taxonomy" id="110365"/>
    <lineage>
        <taxon>Eukaryota</taxon>
        <taxon>Sar</taxon>
        <taxon>Alveolata</taxon>
        <taxon>Apicomplexa</taxon>
        <taxon>Conoidasida</taxon>
        <taxon>Gregarinasina</taxon>
        <taxon>Eugregarinorida</taxon>
        <taxon>Gregarinidae</taxon>
        <taxon>Gregarina</taxon>
    </lineage>
</organism>
<evidence type="ECO:0000313" key="3">
    <source>
        <dbReference type="Proteomes" id="UP000019763"/>
    </source>
</evidence>
<protein>
    <submittedName>
        <fullName evidence="2">Uncharacterized protein</fullName>
    </submittedName>
</protein>
<dbReference type="Proteomes" id="UP000019763">
    <property type="component" value="Unassembled WGS sequence"/>
</dbReference>
<dbReference type="VEuPathDB" id="CryptoDB:GNI_117270"/>
<dbReference type="AlphaFoldDB" id="A0A023B2P0"/>
<dbReference type="GeneID" id="22914181"/>
<proteinExistence type="predicted"/>
<sequence length="108" mass="11176">PGSPGAGYPQASMLLPGSTGGPPKAEMRKEAPEGFGKVAPLLKKKPPPPSGPPPTAPAVVAGPPPARRERPVKEEPRLSPRRTAAEEAEEAPVEELTSESEPSEPESD</sequence>
<accession>A0A023B2P0</accession>
<keyword evidence="3" id="KW-1185">Reference proteome</keyword>
<dbReference type="EMBL" id="AFNH02000870">
    <property type="protein sequence ID" value="EZG55140.1"/>
    <property type="molecule type" value="Genomic_DNA"/>
</dbReference>
<feature type="non-terminal residue" evidence="2">
    <location>
        <position position="1"/>
    </location>
</feature>
<dbReference type="RefSeq" id="XP_011131760.1">
    <property type="nucleotide sequence ID" value="XM_011133458.1"/>
</dbReference>
<feature type="compositionally biased region" description="Basic and acidic residues" evidence="1">
    <location>
        <begin position="66"/>
        <end position="78"/>
    </location>
</feature>
<comment type="caution">
    <text evidence="2">The sequence shown here is derived from an EMBL/GenBank/DDBJ whole genome shotgun (WGS) entry which is preliminary data.</text>
</comment>
<reference evidence="2" key="1">
    <citation type="submission" date="2013-12" db="EMBL/GenBank/DDBJ databases">
        <authorList>
            <person name="Omoto C.K."/>
            <person name="Sibley D."/>
            <person name="Venepally P."/>
            <person name="Hadjithomas M."/>
            <person name="Karamycheva S."/>
            <person name="Brunk B."/>
            <person name="Roos D."/>
            <person name="Caler E."/>
            <person name="Lorenzi H."/>
        </authorList>
    </citation>
    <scope>NUCLEOTIDE SEQUENCE</scope>
</reference>
<feature type="compositionally biased region" description="Pro residues" evidence="1">
    <location>
        <begin position="47"/>
        <end position="56"/>
    </location>
</feature>